<evidence type="ECO:0000256" key="1">
    <source>
        <dbReference type="SAM" id="Phobius"/>
    </source>
</evidence>
<evidence type="ECO:0000313" key="3">
    <source>
        <dbReference type="Proteomes" id="UP000239687"/>
    </source>
</evidence>
<comment type="caution">
    <text evidence="2">The sequence shown here is derived from an EMBL/GenBank/DDBJ whole genome shotgun (WGS) entry which is preliminary data.</text>
</comment>
<feature type="transmembrane region" description="Helical" evidence="1">
    <location>
        <begin position="49"/>
        <end position="70"/>
    </location>
</feature>
<name>A0A2S8H3Q4_9PSED</name>
<organism evidence="2 3">
    <name type="scientific">Pseudomonas frederiksbergensis</name>
    <dbReference type="NCBI Taxonomy" id="104087"/>
    <lineage>
        <taxon>Bacteria</taxon>
        <taxon>Pseudomonadati</taxon>
        <taxon>Pseudomonadota</taxon>
        <taxon>Gammaproteobacteria</taxon>
        <taxon>Pseudomonadales</taxon>
        <taxon>Pseudomonadaceae</taxon>
        <taxon>Pseudomonas</taxon>
    </lineage>
</organism>
<dbReference type="EMBL" id="PUIN01000024">
    <property type="protein sequence ID" value="PQO96404.1"/>
    <property type="molecule type" value="Genomic_DNA"/>
</dbReference>
<feature type="transmembrane region" description="Helical" evidence="1">
    <location>
        <begin position="17"/>
        <end position="37"/>
    </location>
</feature>
<sequence length="325" mass="36801">MKIPEFLNTIIQPLKNAALLFIIGGFLLVVFGSLFATKIDGFWLFPKGMAEIFVKTGGAVLGAGVFAAIMKSAQFTEVFQRNIHEVFFAPELAVGIEENKRKWRTLTDSIFKKCLTRVHGQATQKISDTYFSAELDYHFEDVKMVYRFKLDHTKRYLTVKTTTTSKVVISPDAEPNIWQRITGSYTPPSMTSLVVDQKSYEPKDFFKAAPDNPEEMRFELPYEVYSKSENFSKTRSILLQRTVEYKQDIFEDPYLAAGLTRFVVGLEVAIKCDNCKFHFTNTGSRVMDEPSSYPDGSGYDTRVLAKKGDLLLPGMGFIIIITSKS</sequence>
<dbReference type="RefSeq" id="WP_105348953.1">
    <property type="nucleotide sequence ID" value="NZ_PUIN01000024.1"/>
</dbReference>
<reference evidence="2 3" key="1">
    <citation type="submission" date="2018-02" db="EMBL/GenBank/DDBJ databases">
        <title>Draft genome sequencing of Pseudomonas frederiksbergensis 11-D3.</title>
        <authorList>
            <person name="Zheng B.-X."/>
        </authorList>
    </citation>
    <scope>NUCLEOTIDE SEQUENCE [LARGE SCALE GENOMIC DNA]</scope>
    <source>
        <strain evidence="2 3">11-D3</strain>
    </source>
</reference>
<dbReference type="Proteomes" id="UP000239687">
    <property type="component" value="Unassembled WGS sequence"/>
</dbReference>
<accession>A0A2S8H3Q4</accession>
<protein>
    <submittedName>
        <fullName evidence="2">Uncharacterized protein</fullName>
    </submittedName>
</protein>
<gene>
    <name evidence="2" type="ORF">C5612_30390</name>
</gene>
<keyword evidence="1" id="KW-0812">Transmembrane</keyword>
<proteinExistence type="predicted"/>
<evidence type="ECO:0000313" key="2">
    <source>
        <dbReference type="EMBL" id="PQO96404.1"/>
    </source>
</evidence>
<keyword evidence="1" id="KW-0472">Membrane</keyword>
<dbReference type="AlphaFoldDB" id="A0A2S8H3Q4"/>
<keyword evidence="1" id="KW-1133">Transmembrane helix</keyword>